<dbReference type="InterPro" id="IPR003609">
    <property type="entry name" value="Pan_app"/>
</dbReference>
<dbReference type="GO" id="GO:0106310">
    <property type="term" value="F:protein serine kinase activity"/>
    <property type="evidence" value="ECO:0007669"/>
    <property type="project" value="RHEA"/>
</dbReference>
<dbReference type="SMART" id="SM00108">
    <property type="entry name" value="B_lectin"/>
    <property type="match status" value="1"/>
</dbReference>
<dbReference type="GO" id="GO:0005886">
    <property type="term" value="C:plasma membrane"/>
    <property type="evidence" value="ECO:0007669"/>
    <property type="project" value="UniProtKB-SubCell"/>
</dbReference>
<protein>
    <recommendedName>
        <fullName evidence="19">Receptor-like serine/threonine-protein kinase</fullName>
        <ecNumber evidence="19">2.7.11.1</ecNumber>
    </recommendedName>
</protein>
<evidence type="ECO:0000313" key="28">
    <source>
        <dbReference type="EMBL" id="PRQ28624.1"/>
    </source>
</evidence>
<feature type="compositionally biased region" description="Low complexity" evidence="22">
    <location>
        <begin position="822"/>
        <end position="836"/>
    </location>
</feature>
<dbReference type="CDD" id="cd14066">
    <property type="entry name" value="STKc_IRAK"/>
    <property type="match status" value="1"/>
</dbReference>
<comment type="catalytic activity">
    <reaction evidence="17 19">
        <text>L-threonyl-[protein] + ATP = O-phospho-L-threonyl-[protein] + ADP + H(+)</text>
        <dbReference type="Rhea" id="RHEA:46608"/>
        <dbReference type="Rhea" id="RHEA-COMP:11060"/>
        <dbReference type="Rhea" id="RHEA-COMP:11605"/>
        <dbReference type="ChEBI" id="CHEBI:15378"/>
        <dbReference type="ChEBI" id="CHEBI:30013"/>
        <dbReference type="ChEBI" id="CHEBI:30616"/>
        <dbReference type="ChEBI" id="CHEBI:61977"/>
        <dbReference type="ChEBI" id="CHEBI:456216"/>
        <dbReference type="EC" id="2.7.11.1"/>
    </reaction>
</comment>
<evidence type="ECO:0000256" key="9">
    <source>
        <dbReference type="ARBA" id="ARBA00022741"/>
    </source>
</evidence>
<dbReference type="SUPFAM" id="SSF51110">
    <property type="entry name" value="alpha-D-mannose-specific plant lectins"/>
    <property type="match status" value="1"/>
</dbReference>
<feature type="region of interest" description="Disordered" evidence="22">
    <location>
        <begin position="814"/>
        <end position="848"/>
    </location>
</feature>
<evidence type="ECO:0000256" key="11">
    <source>
        <dbReference type="ARBA" id="ARBA00022840"/>
    </source>
</evidence>
<accession>A0A2P6Q393</accession>
<dbReference type="PANTHER" id="PTHR27002">
    <property type="entry name" value="RECEPTOR-LIKE SERINE/THREONINE-PROTEIN KINASE SD1-8"/>
    <property type="match status" value="1"/>
</dbReference>
<keyword evidence="8" id="KW-0430">Lectin</keyword>
<dbReference type="PANTHER" id="PTHR27002:SF981">
    <property type="entry name" value="NON-SPECIFIC SERINE_THREONINE PROTEIN KINASE"/>
    <property type="match status" value="1"/>
</dbReference>
<dbReference type="FunFam" id="2.90.10.10:FF:000005">
    <property type="entry name" value="G-type lectin S-receptor-like serine/threonine-protein kinase"/>
    <property type="match status" value="1"/>
</dbReference>
<dbReference type="Pfam" id="PF08276">
    <property type="entry name" value="PAN_2"/>
    <property type="match status" value="1"/>
</dbReference>
<keyword evidence="4 20" id="KW-0245">EGF-like domain</keyword>
<dbReference type="Pfam" id="PF01453">
    <property type="entry name" value="B_lectin"/>
    <property type="match status" value="1"/>
</dbReference>
<evidence type="ECO:0000259" key="24">
    <source>
        <dbReference type="PROSITE" id="PS50011"/>
    </source>
</evidence>
<evidence type="ECO:0000259" key="25">
    <source>
        <dbReference type="PROSITE" id="PS50026"/>
    </source>
</evidence>
<dbReference type="Gramene" id="PRQ28624">
    <property type="protein sequence ID" value="PRQ28624"/>
    <property type="gene ID" value="RchiOBHm_Chr5g0005011"/>
</dbReference>
<dbReference type="PROSITE" id="PS50026">
    <property type="entry name" value="EGF_3"/>
    <property type="match status" value="1"/>
</dbReference>
<evidence type="ECO:0000259" key="27">
    <source>
        <dbReference type="PROSITE" id="PS50948"/>
    </source>
</evidence>
<comment type="subcellular location">
    <subcellularLocation>
        <location evidence="1">Cell membrane</location>
        <topology evidence="1">Single-pass type I membrane protein</topology>
    </subcellularLocation>
</comment>
<keyword evidence="14" id="KW-1015">Disulfide bond</keyword>
<keyword evidence="16" id="KW-0325">Glycoprotein</keyword>
<reference evidence="28 29" key="1">
    <citation type="journal article" date="2018" name="Nat. Genet.">
        <title>The Rosa genome provides new insights in the design of modern roses.</title>
        <authorList>
            <person name="Bendahmane M."/>
        </authorList>
    </citation>
    <scope>NUCLEOTIDE SEQUENCE [LARGE SCALE GENOMIC DNA]</scope>
    <source>
        <strain evidence="29">cv. Old Blush</strain>
    </source>
</reference>
<feature type="binding site" evidence="21">
    <location>
        <position position="561"/>
    </location>
    <ligand>
        <name>ATP</name>
        <dbReference type="ChEBI" id="CHEBI:30616"/>
    </ligand>
</feature>
<gene>
    <name evidence="28" type="ORF">RchiOBHm_Chr5g0005011</name>
</gene>
<keyword evidence="2" id="KW-1003">Cell membrane</keyword>
<organism evidence="28 29">
    <name type="scientific">Rosa chinensis</name>
    <name type="common">China rose</name>
    <dbReference type="NCBI Taxonomy" id="74649"/>
    <lineage>
        <taxon>Eukaryota</taxon>
        <taxon>Viridiplantae</taxon>
        <taxon>Streptophyta</taxon>
        <taxon>Embryophyta</taxon>
        <taxon>Tracheophyta</taxon>
        <taxon>Spermatophyta</taxon>
        <taxon>Magnoliopsida</taxon>
        <taxon>eudicotyledons</taxon>
        <taxon>Gunneridae</taxon>
        <taxon>Pentapetalae</taxon>
        <taxon>rosids</taxon>
        <taxon>fabids</taxon>
        <taxon>Rosales</taxon>
        <taxon>Rosaceae</taxon>
        <taxon>Rosoideae</taxon>
        <taxon>Rosoideae incertae sedis</taxon>
        <taxon>Rosa</taxon>
    </lineage>
</organism>
<dbReference type="InterPro" id="IPR036426">
    <property type="entry name" value="Bulb-type_lectin_dom_sf"/>
</dbReference>
<feature type="domain" description="Apple" evidence="27">
    <location>
        <begin position="373"/>
        <end position="454"/>
    </location>
</feature>
<evidence type="ECO:0000256" key="10">
    <source>
        <dbReference type="ARBA" id="ARBA00022777"/>
    </source>
</evidence>
<comment type="catalytic activity">
    <reaction evidence="18 19">
        <text>L-seryl-[protein] + ATP = O-phospho-L-seryl-[protein] + ADP + H(+)</text>
        <dbReference type="Rhea" id="RHEA:17989"/>
        <dbReference type="Rhea" id="RHEA-COMP:9863"/>
        <dbReference type="Rhea" id="RHEA-COMP:11604"/>
        <dbReference type="ChEBI" id="CHEBI:15378"/>
        <dbReference type="ChEBI" id="CHEBI:29999"/>
        <dbReference type="ChEBI" id="CHEBI:30616"/>
        <dbReference type="ChEBI" id="CHEBI:83421"/>
        <dbReference type="ChEBI" id="CHEBI:456216"/>
        <dbReference type="EC" id="2.7.11.1"/>
    </reaction>
</comment>
<dbReference type="InterPro" id="IPR001245">
    <property type="entry name" value="Ser-Thr/Tyr_kinase_cat_dom"/>
</dbReference>
<evidence type="ECO:0000256" key="4">
    <source>
        <dbReference type="ARBA" id="ARBA00022536"/>
    </source>
</evidence>
<dbReference type="EMBL" id="PDCK01000043">
    <property type="protein sequence ID" value="PRQ28624.1"/>
    <property type="molecule type" value="Genomic_DNA"/>
</dbReference>
<evidence type="ECO:0000256" key="8">
    <source>
        <dbReference type="ARBA" id="ARBA00022734"/>
    </source>
</evidence>
<keyword evidence="9 19" id="KW-0547">Nucleotide-binding</keyword>
<keyword evidence="29" id="KW-1185">Reference proteome</keyword>
<dbReference type="InterPro" id="IPR000742">
    <property type="entry name" value="EGF"/>
</dbReference>
<dbReference type="Gene3D" id="2.90.10.10">
    <property type="entry name" value="Bulb-type lectin domain"/>
    <property type="match status" value="1"/>
</dbReference>
<dbReference type="FunFam" id="1.10.510.10:FF:000060">
    <property type="entry name" value="G-type lectin S-receptor-like serine/threonine-protein kinase"/>
    <property type="match status" value="1"/>
</dbReference>
<dbReference type="InterPro" id="IPR000719">
    <property type="entry name" value="Prot_kinase_dom"/>
</dbReference>
<evidence type="ECO:0000256" key="12">
    <source>
        <dbReference type="ARBA" id="ARBA00022989"/>
    </source>
</evidence>
<keyword evidence="12 23" id="KW-1133">Transmembrane helix</keyword>
<feature type="transmembrane region" description="Helical" evidence="23">
    <location>
        <begin position="473"/>
        <end position="495"/>
    </location>
</feature>
<feature type="domain" description="Protein kinase" evidence="24">
    <location>
        <begin position="533"/>
        <end position="818"/>
    </location>
</feature>
<dbReference type="Pfam" id="PF00954">
    <property type="entry name" value="S_locus_glycop"/>
    <property type="match status" value="1"/>
</dbReference>
<sequence length="848" mass="95318">MGLRITIDMGIGLMENVWRNGRAFSLAEAMRVFGEHISSNSISVFHRGKNASVDSITSVQPVRDGEFLVSKGEVFELGFFSPGKSTYRYVGIWYKKDMKKTVVWVANRDNPINDTSGVLTISADHGNLVLYAKNESNVHLWSTNSNVSTHADPKAQLLDTGNLVLIDKESQKVTWQSFDYPSNTLLPYMKTGVNKHTGFSWFLTSWKSEDDPGTGNCTFVMDESGAPQMILYKGDVRWWQTGNWNGIRWSWNNTRVVLSAPFIFNASYVNNQDEISSTWGHLNSSISSIMVIDDSGSIQQLTWFQENLGWKEMWSAPMDKCDYYGKCGEFGYCDSSSLSLFECQCLPGFEPKSPDKWDMRDASDGCMRKRMACHNGEGFVKKEMVKVPDMSLATMDMNLSWKECEQECLRNCSCSAYAIHGTKENVKGCMRWYGNLVDTTNFAEGGQDLYVRVDAIDLAEYTKKSRDFLSKKGMLLILVVSIALILLFVFFGCWYSKRKKKYRQMEGKHDSSTTHHDLPFFELKSLVAATDNFSDANKLGEGGFGSVYKGLLATGQEVAVKRLSKNSGQGLEQFKNEVMLIAKLQHRNLVRLFGYCIHAEEKMLIYEYLPNKSLDFFIFDRHSSSLLDWKERFEIIIGVARGILYLHQDSRLKIIHRDLKASNALLDSTMNPKISDFGLAKMFGEDQIQATTNRVIGTYGYMSPEYAMEGRYSTKSDVFSYGVLLLEIISGKRATVYDTQDPSPNLIGQIWDMWTENTALSIVDPSLGQSYPAHEVSRCIQIGLLCVQESASDRPSMSAVVSMLGNETPLHSPKKPAFILQSSNPNSAASSGAPASLNDLTITMPEAR</sequence>
<dbReference type="SUPFAM" id="SSF56112">
    <property type="entry name" value="Protein kinase-like (PK-like)"/>
    <property type="match status" value="1"/>
</dbReference>
<proteinExistence type="inferred from homology"/>
<evidence type="ECO:0000256" key="22">
    <source>
        <dbReference type="SAM" id="MobiDB-lite"/>
    </source>
</evidence>
<dbReference type="SMART" id="SM00220">
    <property type="entry name" value="S_TKc"/>
    <property type="match status" value="1"/>
</dbReference>
<keyword evidence="11 19" id="KW-0067">ATP-binding</keyword>
<dbReference type="CDD" id="cd00028">
    <property type="entry name" value="B_lectin"/>
    <property type="match status" value="1"/>
</dbReference>
<evidence type="ECO:0000256" key="16">
    <source>
        <dbReference type="ARBA" id="ARBA00023180"/>
    </source>
</evidence>
<evidence type="ECO:0000256" key="21">
    <source>
        <dbReference type="PROSITE-ProRule" id="PRU10141"/>
    </source>
</evidence>
<evidence type="ECO:0000256" key="19">
    <source>
        <dbReference type="PIRNR" id="PIRNR000641"/>
    </source>
</evidence>
<dbReference type="PROSITE" id="PS50011">
    <property type="entry name" value="PROTEIN_KINASE_DOM"/>
    <property type="match status" value="1"/>
</dbReference>
<dbReference type="PROSITE" id="PS00107">
    <property type="entry name" value="PROTEIN_KINASE_ATP"/>
    <property type="match status" value="1"/>
</dbReference>
<evidence type="ECO:0000256" key="5">
    <source>
        <dbReference type="ARBA" id="ARBA00022679"/>
    </source>
</evidence>
<keyword evidence="7" id="KW-0732">Signal</keyword>
<dbReference type="Gene3D" id="3.30.200.20">
    <property type="entry name" value="Phosphorylase Kinase, domain 1"/>
    <property type="match status" value="1"/>
</dbReference>
<evidence type="ECO:0000256" key="15">
    <source>
        <dbReference type="ARBA" id="ARBA00023170"/>
    </source>
</evidence>
<evidence type="ECO:0000256" key="18">
    <source>
        <dbReference type="ARBA" id="ARBA00048679"/>
    </source>
</evidence>
<dbReference type="GO" id="GO:0030246">
    <property type="term" value="F:carbohydrate binding"/>
    <property type="evidence" value="ECO:0007669"/>
    <property type="project" value="UniProtKB-KW"/>
</dbReference>
<comment type="caution">
    <text evidence="28">The sequence shown here is derived from an EMBL/GenBank/DDBJ whole genome shotgun (WGS) entry which is preliminary data.</text>
</comment>
<dbReference type="GO" id="GO:0004674">
    <property type="term" value="F:protein serine/threonine kinase activity"/>
    <property type="evidence" value="ECO:0007669"/>
    <property type="project" value="UniProtKB-KW"/>
</dbReference>
<dbReference type="OMA" id="NWNGIRW"/>
<dbReference type="Proteomes" id="UP000238479">
    <property type="component" value="Chromosome 5"/>
</dbReference>
<dbReference type="InterPro" id="IPR017441">
    <property type="entry name" value="Protein_kinase_ATP_BS"/>
</dbReference>
<feature type="domain" description="Bulb-type lectin" evidence="26">
    <location>
        <begin position="53"/>
        <end position="178"/>
    </location>
</feature>
<evidence type="ECO:0000256" key="6">
    <source>
        <dbReference type="ARBA" id="ARBA00022692"/>
    </source>
</evidence>
<dbReference type="CDD" id="cd01098">
    <property type="entry name" value="PAN_AP_plant"/>
    <property type="match status" value="1"/>
</dbReference>
<dbReference type="InterPro" id="IPR000858">
    <property type="entry name" value="S_locus_glycoprot_dom"/>
</dbReference>
<dbReference type="Pfam" id="PF07714">
    <property type="entry name" value="PK_Tyr_Ser-Thr"/>
    <property type="match status" value="1"/>
</dbReference>
<dbReference type="EC" id="2.7.11.1" evidence="19"/>
<evidence type="ECO:0000256" key="20">
    <source>
        <dbReference type="PROSITE-ProRule" id="PRU00076"/>
    </source>
</evidence>
<evidence type="ECO:0000256" key="2">
    <source>
        <dbReference type="ARBA" id="ARBA00022475"/>
    </source>
</evidence>
<evidence type="ECO:0000256" key="23">
    <source>
        <dbReference type="SAM" id="Phobius"/>
    </source>
</evidence>
<comment type="caution">
    <text evidence="20">Lacks conserved residue(s) required for the propagation of feature annotation.</text>
</comment>
<dbReference type="Gene3D" id="1.10.510.10">
    <property type="entry name" value="Transferase(Phosphotransferase) domain 1"/>
    <property type="match status" value="1"/>
</dbReference>
<evidence type="ECO:0000256" key="1">
    <source>
        <dbReference type="ARBA" id="ARBA00004251"/>
    </source>
</evidence>
<name>A0A2P6Q393_ROSCH</name>
<evidence type="ECO:0000256" key="17">
    <source>
        <dbReference type="ARBA" id="ARBA00047899"/>
    </source>
</evidence>
<keyword evidence="15" id="KW-0675">Receptor</keyword>
<keyword evidence="6 23" id="KW-0812">Transmembrane</keyword>
<evidence type="ECO:0000313" key="29">
    <source>
        <dbReference type="Proteomes" id="UP000238479"/>
    </source>
</evidence>
<keyword evidence="10 19" id="KW-0418">Kinase</keyword>
<dbReference type="AlphaFoldDB" id="A0A2P6Q393"/>
<evidence type="ECO:0000256" key="7">
    <source>
        <dbReference type="ARBA" id="ARBA00022729"/>
    </source>
</evidence>
<dbReference type="InterPro" id="IPR024171">
    <property type="entry name" value="SRK-like_kinase"/>
</dbReference>
<evidence type="ECO:0000256" key="14">
    <source>
        <dbReference type="ARBA" id="ARBA00023157"/>
    </source>
</evidence>
<dbReference type="InterPro" id="IPR001480">
    <property type="entry name" value="Bulb-type_lectin_dom"/>
</dbReference>
<dbReference type="STRING" id="74649.A0A2P6Q393"/>
<comment type="similarity">
    <text evidence="19">Belongs to the protein kinase superfamily. Ser/Thr protein kinase family.</text>
</comment>
<dbReference type="GO" id="GO:0048544">
    <property type="term" value="P:recognition of pollen"/>
    <property type="evidence" value="ECO:0007669"/>
    <property type="project" value="InterPro"/>
</dbReference>
<dbReference type="PIRSF" id="PIRSF000641">
    <property type="entry name" value="SRK"/>
    <property type="match status" value="1"/>
</dbReference>
<dbReference type="PROSITE" id="PS50948">
    <property type="entry name" value="PAN"/>
    <property type="match status" value="1"/>
</dbReference>
<keyword evidence="13 23" id="KW-0472">Membrane</keyword>
<dbReference type="FunFam" id="3.30.200.20:FF:000330">
    <property type="entry name" value="G-type lectin S-receptor-like serine/threonine-protein kinase At4g03230"/>
    <property type="match status" value="1"/>
</dbReference>
<keyword evidence="3 19" id="KW-0723">Serine/threonine-protein kinase</keyword>
<feature type="domain" description="EGF-like" evidence="25">
    <location>
        <begin position="317"/>
        <end position="355"/>
    </location>
</feature>
<dbReference type="GO" id="GO:0005524">
    <property type="term" value="F:ATP binding"/>
    <property type="evidence" value="ECO:0007669"/>
    <property type="project" value="UniProtKB-UniRule"/>
</dbReference>
<evidence type="ECO:0000256" key="13">
    <source>
        <dbReference type="ARBA" id="ARBA00023136"/>
    </source>
</evidence>
<dbReference type="PROSITE" id="PS50927">
    <property type="entry name" value="BULB_LECTIN"/>
    <property type="match status" value="1"/>
</dbReference>
<evidence type="ECO:0000259" key="26">
    <source>
        <dbReference type="PROSITE" id="PS50927"/>
    </source>
</evidence>
<dbReference type="InterPro" id="IPR011009">
    <property type="entry name" value="Kinase-like_dom_sf"/>
</dbReference>
<keyword evidence="5 19" id="KW-0808">Transferase</keyword>
<evidence type="ECO:0000256" key="3">
    <source>
        <dbReference type="ARBA" id="ARBA00022527"/>
    </source>
</evidence>